<protein>
    <submittedName>
        <fullName evidence="1">RHS repeat-associated core domain-containing protein</fullName>
    </submittedName>
</protein>
<keyword evidence="2" id="KW-1185">Reference proteome</keyword>
<accession>A0ABU5L5V6</accession>
<dbReference type="EMBL" id="JAXUBM010000047">
    <property type="protein sequence ID" value="MDZ5741540.1"/>
    <property type="molecule type" value="Genomic_DNA"/>
</dbReference>
<dbReference type="NCBIfam" id="TIGR03696">
    <property type="entry name" value="Rhs_assc_core"/>
    <property type="match status" value="1"/>
</dbReference>
<dbReference type="Proteomes" id="UP001292116">
    <property type="component" value="Unassembled WGS sequence"/>
</dbReference>
<dbReference type="RefSeq" id="WP_322492226.1">
    <property type="nucleotide sequence ID" value="NZ_JAXUBM010000047.1"/>
</dbReference>
<evidence type="ECO:0000313" key="1">
    <source>
        <dbReference type="EMBL" id="MDZ5741540.1"/>
    </source>
</evidence>
<organism evidence="1 2">
    <name type="scientific">Pseudomonas asiatica</name>
    <dbReference type="NCBI Taxonomy" id="2219225"/>
    <lineage>
        <taxon>Bacteria</taxon>
        <taxon>Pseudomonadati</taxon>
        <taxon>Pseudomonadota</taxon>
        <taxon>Gammaproteobacteria</taxon>
        <taxon>Pseudomonadales</taxon>
        <taxon>Pseudomonadaceae</taxon>
        <taxon>Pseudomonas</taxon>
    </lineage>
</organism>
<sequence length="394" mass="44171">MLRPSIRIFRLEPGGGLQTNRLTLPTAPIVYSRWVTHAHRSRVRRHQDNNGTTSDNCQNWYFYQLLKIPTLLMLNQKSGRTGLNTMSRTQARKYFHQDQKLNTILTQNESWTATHANTQLISEYLFHKGTTPNILIPGTDASASVITVTNADTLIVLSYTPYGNLGNHILASGRLRYNGELLEKLTNCYLLGNYRLYSAPLMRFLSADAYSPFAAGGINPYAYCENDPVNHADPSGHGRIPNANSRPSSPTRILLNKVAAKLKILEKNNKLDSQRKSFSTTPVNFPYENFKPAEQRINANKALIDSIKKSKLPNKNDAIDLVAASTWAIADKNNLGTAHVTGIRRNTLYGKHIIKLADELSRNLNQTIKKTIGEYTETSMPNSQLLNPALIRQP</sequence>
<dbReference type="InterPro" id="IPR022385">
    <property type="entry name" value="Rhs_assc_core"/>
</dbReference>
<evidence type="ECO:0000313" key="2">
    <source>
        <dbReference type="Proteomes" id="UP001292116"/>
    </source>
</evidence>
<proteinExistence type="predicted"/>
<name>A0ABU5L5V6_9PSED</name>
<reference evidence="1 2" key="1">
    <citation type="submission" date="2023-11" db="EMBL/GenBank/DDBJ databases">
        <title>Draft genomes analysis of Pseudomonas asiatica isolated from milk, feces and farm soil of cows suffering from clinical mastitis.</title>
        <authorList>
            <person name="Rahman T."/>
            <person name="Das Z.C."/>
            <person name="Hoque M.N."/>
        </authorList>
    </citation>
    <scope>NUCLEOTIDE SEQUENCE [LARGE SCALE GENOMIC DNA]</scope>
    <source>
        <strain evidence="1 2">2F2</strain>
    </source>
</reference>
<dbReference type="Gene3D" id="2.180.10.10">
    <property type="entry name" value="RHS repeat-associated core"/>
    <property type="match status" value="1"/>
</dbReference>
<gene>
    <name evidence="1" type="ORF">SOW75_25500</name>
</gene>
<comment type="caution">
    <text evidence="1">The sequence shown here is derived from an EMBL/GenBank/DDBJ whole genome shotgun (WGS) entry which is preliminary data.</text>
</comment>